<dbReference type="AlphaFoldDB" id="A0A7V8NMC4"/>
<dbReference type="EMBL" id="JACDQQ010000310">
    <property type="protein sequence ID" value="MBA0083966.1"/>
    <property type="molecule type" value="Genomic_DNA"/>
</dbReference>
<evidence type="ECO:0000256" key="1">
    <source>
        <dbReference type="SAM" id="MobiDB-lite"/>
    </source>
</evidence>
<organism evidence="2 3">
    <name type="scientific">Candidatus Acidiferrum panamense</name>
    <dbReference type="NCBI Taxonomy" id="2741543"/>
    <lineage>
        <taxon>Bacteria</taxon>
        <taxon>Pseudomonadati</taxon>
        <taxon>Acidobacteriota</taxon>
        <taxon>Terriglobia</taxon>
        <taxon>Candidatus Acidiferrales</taxon>
        <taxon>Candidatus Acidiferrum</taxon>
    </lineage>
</organism>
<keyword evidence="3" id="KW-1185">Reference proteome</keyword>
<comment type="caution">
    <text evidence="2">The sequence shown here is derived from an EMBL/GenBank/DDBJ whole genome shotgun (WGS) entry which is preliminary data.</text>
</comment>
<accession>A0A7V8NMC4</accession>
<evidence type="ECO:0000313" key="3">
    <source>
        <dbReference type="Proteomes" id="UP000567293"/>
    </source>
</evidence>
<feature type="region of interest" description="Disordered" evidence="1">
    <location>
        <begin position="36"/>
        <end position="55"/>
    </location>
</feature>
<gene>
    <name evidence="2" type="ORF">HRJ53_03130</name>
</gene>
<proteinExistence type="predicted"/>
<evidence type="ECO:0000313" key="2">
    <source>
        <dbReference type="EMBL" id="MBA0083966.1"/>
    </source>
</evidence>
<feature type="compositionally biased region" description="Polar residues" evidence="1">
    <location>
        <begin position="40"/>
        <end position="55"/>
    </location>
</feature>
<name>A0A7V8NMC4_9BACT</name>
<dbReference type="Proteomes" id="UP000567293">
    <property type="component" value="Unassembled WGS sequence"/>
</dbReference>
<reference evidence="2" key="1">
    <citation type="submission" date="2020-06" db="EMBL/GenBank/DDBJ databases">
        <title>Legume-microbial interactions unlock mineral nutrients during tropical forest succession.</title>
        <authorList>
            <person name="Epihov D.Z."/>
        </authorList>
    </citation>
    <scope>NUCLEOTIDE SEQUENCE [LARGE SCALE GENOMIC DNA]</scope>
    <source>
        <strain evidence="2">Pan2503</strain>
    </source>
</reference>
<sequence length="55" mass="6174">MGHNCLFRGRPVHFNSIFVDGFALFPQMDVWSRNAVDPTANGSQKANRDGNTYSE</sequence>
<protein>
    <submittedName>
        <fullName evidence="2">Uncharacterized protein</fullName>
    </submittedName>
</protein>